<dbReference type="Proteomes" id="UP001161017">
    <property type="component" value="Unassembled WGS sequence"/>
</dbReference>
<dbReference type="EMBL" id="JAPUFD010000016">
    <property type="protein sequence ID" value="MDI1492013.1"/>
    <property type="molecule type" value="Genomic_DNA"/>
</dbReference>
<evidence type="ECO:0000256" key="2">
    <source>
        <dbReference type="SAM" id="MobiDB-lite"/>
    </source>
</evidence>
<feature type="compositionally biased region" description="Acidic residues" evidence="2">
    <location>
        <begin position="32"/>
        <end position="44"/>
    </location>
</feature>
<evidence type="ECO:0000313" key="4">
    <source>
        <dbReference type="Proteomes" id="UP001161017"/>
    </source>
</evidence>
<organism evidence="3 4">
    <name type="scientific">Ramalina farinacea</name>
    <dbReference type="NCBI Taxonomy" id="258253"/>
    <lineage>
        <taxon>Eukaryota</taxon>
        <taxon>Fungi</taxon>
        <taxon>Dikarya</taxon>
        <taxon>Ascomycota</taxon>
        <taxon>Pezizomycotina</taxon>
        <taxon>Lecanoromycetes</taxon>
        <taxon>OSLEUM clade</taxon>
        <taxon>Lecanoromycetidae</taxon>
        <taxon>Lecanorales</taxon>
        <taxon>Lecanorineae</taxon>
        <taxon>Ramalinaceae</taxon>
        <taxon>Ramalina</taxon>
    </lineage>
</organism>
<accession>A0AA43QSV1</accession>
<keyword evidence="4" id="KW-1185">Reference proteome</keyword>
<gene>
    <name evidence="3" type="ORF">OHK93_003224</name>
</gene>
<reference evidence="3" key="1">
    <citation type="journal article" date="2023" name="Genome Biol. Evol.">
        <title>First Whole Genome Sequence and Flow Cytometry Genome Size Data for the Lichen-Forming Fungus Ramalina farinacea (Ascomycota).</title>
        <authorList>
            <person name="Llewellyn T."/>
            <person name="Mian S."/>
            <person name="Hill R."/>
            <person name="Leitch I.J."/>
            <person name="Gaya E."/>
        </authorList>
    </citation>
    <scope>NUCLEOTIDE SEQUENCE</scope>
    <source>
        <strain evidence="3">LIQ254RAFAR</strain>
    </source>
</reference>
<feature type="coiled-coil region" evidence="1">
    <location>
        <begin position="184"/>
        <end position="232"/>
    </location>
</feature>
<name>A0AA43QSV1_9LECA</name>
<evidence type="ECO:0000313" key="3">
    <source>
        <dbReference type="EMBL" id="MDI1492013.1"/>
    </source>
</evidence>
<protein>
    <submittedName>
        <fullName evidence="3">Uncharacterized protein</fullName>
    </submittedName>
</protein>
<dbReference type="AlphaFoldDB" id="A0AA43QSV1"/>
<comment type="caution">
    <text evidence="3">The sequence shown here is derived from an EMBL/GenBank/DDBJ whole genome shotgun (WGS) entry which is preliminary data.</text>
</comment>
<feature type="region of interest" description="Disordered" evidence="2">
    <location>
        <begin position="1"/>
        <end position="83"/>
    </location>
</feature>
<proteinExistence type="predicted"/>
<keyword evidence="1" id="KW-0175">Coiled coil</keyword>
<evidence type="ECO:0000256" key="1">
    <source>
        <dbReference type="SAM" id="Coils"/>
    </source>
</evidence>
<sequence>MTKRKSITGIKRKKPLPKPTPAKEISPAIDPNDADDSANEDDDLSHEAGEGQLLHLKYKGLSQKSKKKPRCVPQKELQPRVERVSQKTIENKWTVPDESAHEAIQQLIRGVQLPVLAHFNSEQAKQEAQEVMGSARTALFNRLPKTPFPPKTSGDDFEYESLVKSNVGLLWVLLSACMRLTSFQRELQKRISDATDIVKSLTKELNEKRTAFEAEQKERDDLEEAARKVAADTSEPRYLLPLDEASQVKDLPIHIGLVQSDVT</sequence>
<feature type="compositionally biased region" description="Basic residues" evidence="2">
    <location>
        <begin position="1"/>
        <end position="16"/>
    </location>
</feature>